<feature type="coiled-coil region" evidence="1">
    <location>
        <begin position="376"/>
        <end position="410"/>
    </location>
</feature>
<gene>
    <name evidence="3" type="ORF">MSIBF_A2260001</name>
</gene>
<evidence type="ECO:0000256" key="1">
    <source>
        <dbReference type="SAM" id="Coils"/>
    </source>
</evidence>
<proteinExistence type="predicted"/>
<evidence type="ECO:0000256" key="2">
    <source>
        <dbReference type="SAM" id="MobiDB-lite"/>
    </source>
</evidence>
<feature type="coiled-coil region" evidence="1">
    <location>
        <begin position="157"/>
        <end position="236"/>
    </location>
</feature>
<feature type="region of interest" description="Disordered" evidence="2">
    <location>
        <begin position="16"/>
        <end position="44"/>
    </location>
</feature>
<reference evidence="3" key="1">
    <citation type="submission" date="2014-09" db="EMBL/GenBank/DDBJ databases">
        <authorList>
            <person name="Probst J Alexander"/>
        </authorList>
    </citation>
    <scope>NUCLEOTIDE SEQUENCE</scope>
</reference>
<keyword evidence="1" id="KW-0175">Coiled coil</keyword>
<accession>A0A098EBJ4</accession>
<organism evidence="3">
    <name type="scientific">groundwater metagenome</name>
    <dbReference type="NCBI Taxonomy" id="717931"/>
    <lineage>
        <taxon>unclassified sequences</taxon>
        <taxon>metagenomes</taxon>
        <taxon>ecological metagenomes</taxon>
    </lineage>
</organism>
<dbReference type="AlphaFoldDB" id="A0A098EBJ4"/>
<evidence type="ECO:0000313" key="3">
    <source>
        <dbReference type="EMBL" id="CEG12405.1"/>
    </source>
</evidence>
<sequence length="416" mass="49214">MWGKFTQILDKIFGKKEKNEEKQTEETERNDKQEDKNPEKSGREKILYEEIDTLIKKIREKDEAKLKEKADPLIDECMKCIENMKNIVEEISNEEIKGLNKRAEIIVQSNKKMFVKIIENVLNTKIDKDANISEIKAKILKIARTCGETDIQYGRYVAAAHSQMENFRRNLKILANNAMDLNKMNVEQYEEHKNLDDKHTAYLNEKKRLAEIKNLLTDFESELHNNQENLKELENSEKFKLMNDAMNEQAKILVEKDRIETGVYSKISSIGRILKKIRKQNNIKEISLYIDNPKIFLERDVHELLNFLKLPADLNEEEQDKILTYEKDFSVIIGENKRYKEILEKEQKVNEDIGKFDVRGEIKKIRNNIYDTETKIEENKKDAERFEKSIQNLQKEISEIKEKLEDKLNVKIEIEK</sequence>
<dbReference type="EMBL" id="CCXY01000142">
    <property type="protein sequence ID" value="CEG12405.1"/>
    <property type="molecule type" value="Genomic_DNA"/>
</dbReference>
<protein>
    <submittedName>
        <fullName evidence="3">Uncharacterized protein</fullName>
    </submittedName>
</protein>
<name>A0A098EBJ4_9ZZZZ</name>